<organism evidence="6 7">
    <name type="scientific">Setaria digitata</name>
    <dbReference type="NCBI Taxonomy" id="48799"/>
    <lineage>
        <taxon>Eukaryota</taxon>
        <taxon>Metazoa</taxon>
        <taxon>Ecdysozoa</taxon>
        <taxon>Nematoda</taxon>
        <taxon>Chromadorea</taxon>
        <taxon>Rhabditida</taxon>
        <taxon>Spirurina</taxon>
        <taxon>Spiruromorpha</taxon>
        <taxon>Filarioidea</taxon>
        <taxon>Setariidae</taxon>
        <taxon>Setaria</taxon>
    </lineage>
</organism>
<keyword evidence="6" id="KW-1185">Reference proteome</keyword>
<evidence type="ECO:0000259" key="5">
    <source>
        <dbReference type="PROSITE" id="PS50011"/>
    </source>
</evidence>
<dbReference type="GO" id="GO:0004674">
    <property type="term" value="F:protein serine/threonine kinase activity"/>
    <property type="evidence" value="ECO:0007669"/>
    <property type="project" value="UniProtKB-KW"/>
</dbReference>
<dbReference type="Pfam" id="PF00069">
    <property type="entry name" value="Pkinase"/>
    <property type="match status" value="1"/>
</dbReference>
<evidence type="ECO:0000256" key="4">
    <source>
        <dbReference type="RuleBase" id="RU000304"/>
    </source>
</evidence>
<evidence type="ECO:0000256" key="3">
    <source>
        <dbReference type="PROSITE-ProRule" id="PRU10141"/>
    </source>
</evidence>
<evidence type="ECO:0000313" key="7">
    <source>
        <dbReference type="WBParaSite" id="sdigi.contig190.g5880.t1"/>
    </source>
</evidence>
<dbReference type="WBParaSite" id="sdigi.contig190.g5880.t1">
    <property type="protein sequence ID" value="sdigi.contig190.g5880.t1"/>
    <property type="gene ID" value="sdigi.contig190.g5880"/>
</dbReference>
<sequence length="283" mass="31651">MPIVNRLKKLFVLGSNFGSDGQKSNFGGGTKTIPDIVQLETDVSEYWALEEVIGDGAFGSVYKARSKLEPGRVAAAKAMELEDDESQDVMVEVSILTQCKHPNIVELYDAFTMGNRITVAVHCLLNLESFHITVYHNNAKLLLEYCGGGAVDSIMMELSRHLTEQQIHYIMKEILKALNFLHSKNVIHRDLKAGNVLLTSDARVKLADFGVSALCKDGREVRSTFIGTPYWMAPEVMICETFPEKHYNKLADIWSFGITLIEMAEEKPPYAEMNPAKVIFKVC</sequence>
<dbReference type="PANTHER" id="PTHR46538">
    <property type="entry name" value="PROTEIN KINASE DOMAIN-CONTAINING PROTEIN"/>
    <property type="match status" value="1"/>
</dbReference>
<dbReference type="InterPro" id="IPR051585">
    <property type="entry name" value="STE20_Ser/Thr_Kinases"/>
</dbReference>
<dbReference type="SMART" id="SM00220">
    <property type="entry name" value="S_TKc"/>
    <property type="match status" value="1"/>
</dbReference>
<evidence type="ECO:0000313" key="6">
    <source>
        <dbReference type="Proteomes" id="UP000887581"/>
    </source>
</evidence>
<dbReference type="InterPro" id="IPR000719">
    <property type="entry name" value="Prot_kinase_dom"/>
</dbReference>
<dbReference type="AlphaFoldDB" id="A0A915PMW8"/>
<dbReference type="PROSITE" id="PS00107">
    <property type="entry name" value="PROTEIN_KINASE_ATP"/>
    <property type="match status" value="1"/>
</dbReference>
<evidence type="ECO:0000256" key="1">
    <source>
        <dbReference type="ARBA" id="ARBA00022741"/>
    </source>
</evidence>
<evidence type="ECO:0000256" key="2">
    <source>
        <dbReference type="ARBA" id="ARBA00022840"/>
    </source>
</evidence>
<dbReference type="Gene3D" id="1.10.510.10">
    <property type="entry name" value="Transferase(Phosphotransferase) domain 1"/>
    <property type="match status" value="1"/>
</dbReference>
<dbReference type="Proteomes" id="UP000887581">
    <property type="component" value="Unplaced"/>
</dbReference>
<keyword evidence="1 3" id="KW-0547">Nucleotide-binding</keyword>
<protein>
    <submittedName>
        <fullName evidence="7">Protein kinase domain-containing protein</fullName>
    </submittedName>
</protein>
<keyword evidence="4" id="KW-0723">Serine/threonine-protein kinase</keyword>
<feature type="binding site" evidence="3">
    <location>
        <position position="77"/>
    </location>
    <ligand>
        <name>ATP</name>
        <dbReference type="ChEBI" id="CHEBI:30616"/>
    </ligand>
</feature>
<comment type="similarity">
    <text evidence="4">Belongs to the protein kinase superfamily.</text>
</comment>
<dbReference type="PROSITE" id="PS00108">
    <property type="entry name" value="PROTEIN_KINASE_ST"/>
    <property type="match status" value="1"/>
</dbReference>
<keyword evidence="4" id="KW-0808">Transferase</keyword>
<name>A0A915PMW8_9BILA</name>
<reference evidence="7" key="1">
    <citation type="submission" date="2022-11" db="UniProtKB">
        <authorList>
            <consortium name="WormBaseParasite"/>
        </authorList>
    </citation>
    <scope>IDENTIFICATION</scope>
</reference>
<keyword evidence="2 3" id="KW-0067">ATP-binding</keyword>
<proteinExistence type="inferred from homology"/>
<accession>A0A915PMW8</accession>
<dbReference type="PROSITE" id="PS50011">
    <property type="entry name" value="PROTEIN_KINASE_DOM"/>
    <property type="match status" value="1"/>
</dbReference>
<keyword evidence="4" id="KW-0418">Kinase</keyword>
<dbReference type="SUPFAM" id="SSF56112">
    <property type="entry name" value="Protein kinase-like (PK-like)"/>
    <property type="match status" value="1"/>
</dbReference>
<dbReference type="InterPro" id="IPR017441">
    <property type="entry name" value="Protein_kinase_ATP_BS"/>
</dbReference>
<dbReference type="InterPro" id="IPR011009">
    <property type="entry name" value="Kinase-like_dom_sf"/>
</dbReference>
<feature type="domain" description="Protein kinase" evidence="5">
    <location>
        <begin position="47"/>
        <end position="283"/>
    </location>
</feature>
<dbReference type="PANTHER" id="PTHR46538:SF3">
    <property type="entry name" value="PROTEIN KINASE DOMAIN-CONTAINING PROTEIN"/>
    <property type="match status" value="1"/>
</dbReference>
<dbReference type="InterPro" id="IPR008271">
    <property type="entry name" value="Ser/Thr_kinase_AS"/>
</dbReference>
<dbReference type="GO" id="GO:0005524">
    <property type="term" value="F:ATP binding"/>
    <property type="evidence" value="ECO:0007669"/>
    <property type="project" value="UniProtKB-UniRule"/>
</dbReference>